<dbReference type="OrthoDB" id="9813659at2"/>
<dbReference type="GO" id="GO:0003855">
    <property type="term" value="F:3-dehydroquinate dehydratase activity"/>
    <property type="evidence" value="ECO:0007669"/>
    <property type="project" value="UniProtKB-EC"/>
</dbReference>
<dbReference type="InterPro" id="IPR050146">
    <property type="entry name" value="Type-I_3-dehydroquinase"/>
</dbReference>
<dbReference type="PATRIC" id="fig|1423758.3.peg.670"/>
<keyword evidence="7" id="KW-1185">Reference proteome</keyword>
<dbReference type="EC" id="4.2.1.10" evidence="2"/>
<keyword evidence="3" id="KW-0057">Aromatic amino acid biosynthesis</keyword>
<dbReference type="eggNOG" id="COG0710">
    <property type="taxonomic scope" value="Bacteria"/>
</dbReference>
<dbReference type="STRING" id="1423758.FC41_GL000664"/>
<evidence type="ECO:0000256" key="1">
    <source>
        <dbReference type="ARBA" id="ARBA00001864"/>
    </source>
</evidence>
<evidence type="ECO:0000313" key="6">
    <source>
        <dbReference type="EMBL" id="CCI82040.1"/>
    </source>
</evidence>
<keyword evidence="4 6" id="KW-0456">Lyase</keyword>
<gene>
    <name evidence="6" type="ORF">BN55_01685</name>
</gene>
<keyword evidence="3" id="KW-0028">Amino-acid biosynthesis</keyword>
<keyword evidence="5" id="KW-0704">Schiff base</keyword>
<proteinExistence type="predicted"/>
<reference evidence="6 7" key="1">
    <citation type="submission" date="2012-06" db="EMBL/GenBank/DDBJ databases">
        <title>Draft Genome Sequence of Lactobacillus hominis Strain CRBIP 24.179T, isolated from human intestine.</title>
        <authorList>
            <person name="Cousin S."/>
            <person name="Ma L."/>
            <person name="Bizet C."/>
            <person name="Loux V."/>
            <person name="Bouchier C."/>
            <person name="Clermont D."/>
            <person name="Creno S."/>
        </authorList>
    </citation>
    <scope>NUCLEOTIDE SEQUENCE [LARGE SCALE GENOMIC DNA]</scope>
    <source>
        <strain evidence="7">CRBIP 24.179T</strain>
    </source>
</reference>
<dbReference type="Proteomes" id="UP000009320">
    <property type="component" value="Unassembled WGS sequence"/>
</dbReference>
<dbReference type="GO" id="GO:0046279">
    <property type="term" value="P:3,4-dihydroxybenzoate biosynthetic process"/>
    <property type="evidence" value="ECO:0007669"/>
    <property type="project" value="TreeGrafter"/>
</dbReference>
<evidence type="ECO:0000256" key="5">
    <source>
        <dbReference type="ARBA" id="ARBA00023270"/>
    </source>
</evidence>
<dbReference type="Pfam" id="PF01487">
    <property type="entry name" value="DHquinase_I"/>
    <property type="match status" value="1"/>
</dbReference>
<comment type="caution">
    <text evidence="6">The sequence shown here is derived from an EMBL/GenBank/DDBJ whole genome shotgun (WGS) entry which is preliminary data.</text>
</comment>
<protein>
    <recommendedName>
        <fullName evidence="2">3-dehydroquinate dehydratase</fullName>
        <ecNumber evidence="2">4.2.1.10</ecNumber>
    </recommendedName>
</protein>
<dbReference type="PANTHER" id="PTHR43699">
    <property type="entry name" value="3-DEHYDROQUINATE DEHYDRATASE"/>
    <property type="match status" value="1"/>
</dbReference>
<accession>I7KHD9</accession>
<dbReference type="GeneID" id="82847263"/>
<name>I7KHD9_9LACO</name>
<dbReference type="Gene3D" id="3.20.20.70">
    <property type="entry name" value="Aldolase class I"/>
    <property type="match status" value="1"/>
</dbReference>
<organism evidence="6 7">
    <name type="scientific">Lactobacillus hominis DSM 23910 = CRBIP 24.179</name>
    <dbReference type="NCBI Taxonomy" id="1423758"/>
    <lineage>
        <taxon>Bacteria</taxon>
        <taxon>Bacillati</taxon>
        <taxon>Bacillota</taxon>
        <taxon>Bacilli</taxon>
        <taxon>Lactobacillales</taxon>
        <taxon>Lactobacillaceae</taxon>
        <taxon>Lactobacillus</taxon>
    </lineage>
</organism>
<dbReference type="InterPro" id="IPR013785">
    <property type="entry name" value="Aldolase_TIM"/>
</dbReference>
<evidence type="ECO:0000256" key="4">
    <source>
        <dbReference type="ARBA" id="ARBA00023239"/>
    </source>
</evidence>
<dbReference type="InterPro" id="IPR001381">
    <property type="entry name" value="DHquinase_I"/>
</dbReference>
<dbReference type="EMBL" id="CAKE01000013">
    <property type="protein sequence ID" value="CCI82040.1"/>
    <property type="molecule type" value="Genomic_DNA"/>
</dbReference>
<dbReference type="RefSeq" id="WP_008471007.1">
    <property type="nucleotide sequence ID" value="NZ_AYZP01000015.1"/>
</dbReference>
<dbReference type="PANTHER" id="PTHR43699:SF1">
    <property type="entry name" value="3-DEHYDROQUINATE DEHYDRATASE"/>
    <property type="match status" value="1"/>
</dbReference>
<sequence length="142" mass="16439">MNCEVRKITFDDGQVRDAFVNKQKSAAEILDYTAKLANSKHMMEWRLDCFENATQMNHVIELANEINENFPDLYLMITFRSQKNGGHTELDSEDAYLNLVKILIEFQLSDAVDIELNHTSDRVEDLIACAHRQNMHVSQSEF</sequence>
<evidence type="ECO:0000313" key="7">
    <source>
        <dbReference type="Proteomes" id="UP000009320"/>
    </source>
</evidence>
<comment type="catalytic activity">
    <reaction evidence="1">
        <text>3-dehydroquinate = 3-dehydroshikimate + H2O</text>
        <dbReference type="Rhea" id="RHEA:21096"/>
        <dbReference type="ChEBI" id="CHEBI:15377"/>
        <dbReference type="ChEBI" id="CHEBI:16630"/>
        <dbReference type="ChEBI" id="CHEBI:32364"/>
        <dbReference type="EC" id="4.2.1.10"/>
    </reaction>
</comment>
<dbReference type="AlphaFoldDB" id="I7KHD9"/>
<dbReference type="SUPFAM" id="SSF51569">
    <property type="entry name" value="Aldolase"/>
    <property type="match status" value="1"/>
</dbReference>
<evidence type="ECO:0000256" key="2">
    <source>
        <dbReference type="ARBA" id="ARBA00012060"/>
    </source>
</evidence>
<evidence type="ECO:0000256" key="3">
    <source>
        <dbReference type="ARBA" id="ARBA00023141"/>
    </source>
</evidence>
<dbReference type="GO" id="GO:0009073">
    <property type="term" value="P:aromatic amino acid family biosynthetic process"/>
    <property type="evidence" value="ECO:0007669"/>
    <property type="project" value="UniProtKB-KW"/>
</dbReference>